<dbReference type="Pfam" id="PF13041">
    <property type="entry name" value="PPR_2"/>
    <property type="match status" value="2"/>
</dbReference>
<dbReference type="STRING" id="85681.V4S921"/>
<dbReference type="Gene3D" id="1.25.40.10">
    <property type="entry name" value="Tetratricopeptide repeat domain"/>
    <property type="match status" value="3"/>
</dbReference>
<feature type="repeat" description="PPR" evidence="3">
    <location>
        <begin position="166"/>
        <end position="200"/>
    </location>
</feature>
<sequence>MLIKSSKRKHTLPSLFRNPPQSPSPNAKPSNQNTKPISVLGPNKLEYRVRHHCKPGAISPKKAQEYFRQLIQTKPIPNIDTPDLYTFNILINCFFQTGKINCGFFVFGEIIKGDFKPDLITMSTLFNGLCLDGNFHVYGIRINGMCKIREIDSAIKLHRRMTCEADMVTYSAIIDGLCTDGSVDDAIKMFAEMIGKAMALLQTLERDKFELNIEVYSLVIDGLCRVGRWEEARKKLDQLSGKGLVPGVVTYSILINGPCKKGMIMEADKLL</sequence>
<dbReference type="InterPro" id="IPR050872">
    <property type="entry name" value="PPR_P_subfamily"/>
</dbReference>
<keyword evidence="6" id="KW-1185">Reference proteome</keyword>
<name>V4S921_CITCL</name>
<dbReference type="AlphaFoldDB" id="V4S921"/>
<evidence type="ECO:0000256" key="4">
    <source>
        <dbReference type="SAM" id="MobiDB-lite"/>
    </source>
</evidence>
<dbReference type="KEGG" id="cic:CICLE_v10006746mg"/>
<dbReference type="InParanoid" id="V4S921"/>
<gene>
    <name evidence="5" type="ORF">CICLE_v10006746mg</name>
</gene>
<feature type="non-terminal residue" evidence="5">
    <location>
        <position position="271"/>
    </location>
</feature>
<dbReference type="NCBIfam" id="TIGR00756">
    <property type="entry name" value="PPR"/>
    <property type="match status" value="3"/>
</dbReference>
<keyword evidence="2" id="KW-0677">Repeat</keyword>
<evidence type="ECO:0000313" key="5">
    <source>
        <dbReference type="EMBL" id="ESR33406.1"/>
    </source>
</evidence>
<protein>
    <recommendedName>
        <fullName evidence="7">Pentacotripeptide-repeat region of PRORP domain-containing protein</fullName>
    </recommendedName>
</protein>
<dbReference type="PANTHER" id="PTHR46128:SF211">
    <property type="entry name" value="PENTACOTRIPEPTIDE-REPEAT REGION OF PRORP DOMAIN-CONTAINING PROTEIN"/>
    <property type="match status" value="1"/>
</dbReference>
<dbReference type="PROSITE" id="PS51375">
    <property type="entry name" value="PPR"/>
    <property type="match status" value="3"/>
</dbReference>
<dbReference type="eggNOG" id="KOG4197">
    <property type="taxonomic scope" value="Eukaryota"/>
</dbReference>
<comment type="similarity">
    <text evidence="1">Belongs to the PPR family. P subfamily.</text>
</comment>
<dbReference type="Pfam" id="PF12854">
    <property type="entry name" value="PPR_1"/>
    <property type="match status" value="1"/>
</dbReference>
<dbReference type="Pfam" id="PF01535">
    <property type="entry name" value="PPR"/>
    <property type="match status" value="1"/>
</dbReference>
<reference evidence="5 6" key="1">
    <citation type="submission" date="2013-10" db="EMBL/GenBank/DDBJ databases">
        <authorList>
            <consortium name="International Citrus Genome Consortium"/>
            <person name="Jenkins J."/>
            <person name="Schmutz J."/>
            <person name="Prochnik S."/>
            <person name="Rokhsar D."/>
            <person name="Gmitter F."/>
            <person name="Ollitrault P."/>
            <person name="Machado M."/>
            <person name="Talon M."/>
            <person name="Wincker P."/>
            <person name="Jaillon O."/>
            <person name="Morgante M."/>
        </authorList>
    </citation>
    <scope>NUCLEOTIDE SEQUENCE</scope>
    <source>
        <strain evidence="6">cv. Clemenules</strain>
    </source>
</reference>
<feature type="region of interest" description="Disordered" evidence="4">
    <location>
        <begin position="1"/>
        <end position="35"/>
    </location>
</feature>
<dbReference type="PANTHER" id="PTHR46128">
    <property type="entry name" value="MITOCHONDRIAL GROUP I INTRON SPLICING FACTOR CCM1"/>
    <property type="match status" value="1"/>
</dbReference>
<dbReference type="Gramene" id="ESR33406">
    <property type="protein sequence ID" value="ESR33406"/>
    <property type="gene ID" value="CICLE_v10006746mg"/>
</dbReference>
<dbReference type="EMBL" id="KI537036">
    <property type="protein sequence ID" value="ESR33406.1"/>
    <property type="molecule type" value="Genomic_DNA"/>
</dbReference>
<evidence type="ECO:0000256" key="1">
    <source>
        <dbReference type="ARBA" id="ARBA00007626"/>
    </source>
</evidence>
<feature type="repeat" description="PPR" evidence="3">
    <location>
        <begin position="212"/>
        <end position="246"/>
    </location>
</feature>
<accession>V4S921</accession>
<feature type="repeat" description="PPR" evidence="3">
    <location>
        <begin position="83"/>
        <end position="117"/>
    </location>
</feature>
<evidence type="ECO:0000256" key="2">
    <source>
        <dbReference type="ARBA" id="ARBA00022737"/>
    </source>
</evidence>
<evidence type="ECO:0000256" key="3">
    <source>
        <dbReference type="PROSITE-ProRule" id="PRU00708"/>
    </source>
</evidence>
<evidence type="ECO:0000313" key="6">
    <source>
        <dbReference type="Proteomes" id="UP000030687"/>
    </source>
</evidence>
<organism evidence="5 6">
    <name type="scientific">Citrus clementina</name>
    <name type="common">Clementine</name>
    <name type="synonym">Citrus deliciosa x Citrus sinensis</name>
    <dbReference type="NCBI Taxonomy" id="85681"/>
    <lineage>
        <taxon>Eukaryota</taxon>
        <taxon>Viridiplantae</taxon>
        <taxon>Streptophyta</taxon>
        <taxon>Embryophyta</taxon>
        <taxon>Tracheophyta</taxon>
        <taxon>Spermatophyta</taxon>
        <taxon>Magnoliopsida</taxon>
        <taxon>eudicotyledons</taxon>
        <taxon>Gunneridae</taxon>
        <taxon>Pentapetalae</taxon>
        <taxon>rosids</taxon>
        <taxon>malvids</taxon>
        <taxon>Sapindales</taxon>
        <taxon>Rutaceae</taxon>
        <taxon>Aurantioideae</taxon>
        <taxon>Citrus</taxon>
    </lineage>
</organism>
<dbReference type="Proteomes" id="UP000030687">
    <property type="component" value="Unassembled WGS sequence"/>
</dbReference>
<proteinExistence type="inferred from homology"/>
<feature type="compositionally biased region" description="Polar residues" evidence="4">
    <location>
        <begin position="24"/>
        <end position="35"/>
    </location>
</feature>
<evidence type="ECO:0008006" key="7">
    <source>
        <dbReference type="Google" id="ProtNLM"/>
    </source>
</evidence>
<dbReference type="InterPro" id="IPR002885">
    <property type="entry name" value="PPR_rpt"/>
</dbReference>
<feature type="compositionally biased region" description="Basic residues" evidence="4">
    <location>
        <begin position="1"/>
        <end position="11"/>
    </location>
</feature>
<dbReference type="InterPro" id="IPR011990">
    <property type="entry name" value="TPR-like_helical_dom_sf"/>
</dbReference>